<keyword evidence="5 7" id="KW-0238">DNA-binding</keyword>
<evidence type="ECO:0000313" key="9">
    <source>
        <dbReference type="EMBL" id="TCP32602.1"/>
    </source>
</evidence>
<keyword evidence="10" id="KW-1185">Reference proteome</keyword>
<evidence type="ECO:0000256" key="4">
    <source>
        <dbReference type="ARBA" id="ARBA00023015"/>
    </source>
</evidence>
<dbReference type="InterPro" id="IPR007159">
    <property type="entry name" value="SpoVT-AbrB_dom"/>
</dbReference>
<dbReference type="Pfam" id="PF02381">
    <property type="entry name" value="MraZ"/>
    <property type="match status" value="1"/>
</dbReference>
<dbReference type="GO" id="GO:0005737">
    <property type="term" value="C:cytoplasm"/>
    <property type="evidence" value="ECO:0007669"/>
    <property type="project" value="UniProtKB-UniRule"/>
</dbReference>
<evidence type="ECO:0000256" key="2">
    <source>
        <dbReference type="ARBA" id="ARBA00022490"/>
    </source>
</evidence>
<dbReference type="Proteomes" id="UP000295399">
    <property type="component" value="Unassembled WGS sequence"/>
</dbReference>
<feature type="domain" description="SpoVT-AbrB" evidence="8">
    <location>
        <begin position="7"/>
        <end position="52"/>
    </location>
</feature>
<dbReference type="InterPro" id="IPR035644">
    <property type="entry name" value="MraZ_C"/>
</dbReference>
<evidence type="ECO:0000256" key="7">
    <source>
        <dbReference type="HAMAP-Rule" id="MF_01008"/>
    </source>
</evidence>
<dbReference type="PANTHER" id="PTHR34701:SF1">
    <property type="entry name" value="TRANSCRIPTIONAL REGULATOR MRAZ"/>
    <property type="match status" value="1"/>
</dbReference>
<dbReference type="HAMAP" id="MF_01008">
    <property type="entry name" value="MraZ"/>
    <property type="match status" value="1"/>
</dbReference>
<accession>A0A4R2PC00</accession>
<evidence type="ECO:0000256" key="5">
    <source>
        <dbReference type="ARBA" id="ARBA00023125"/>
    </source>
</evidence>
<comment type="subcellular location">
    <subcellularLocation>
        <location evidence="7">Cytoplasm</location>
        <location evidence="7">Nucleoid</location>
    </subcellularLocation>
</comment>
<dbReference type="Gene3D" id="3.40.1550.20">
    <property type="entry name" value="Transcriptional regulator MraZ domain"/>
    <property type="match status" value="1"/>
</dbReference>
<evidence type="ECO:0000256" key="6">
    <source>
        <dbReference type="ARBA" id="ARBA00023163"/>
    </source>
</evidence>
<dbReference type="InterPro" id="IPR035642">
    <property type="entry name" value="MraZ_N"/>
</dbReference>
<reference evidence="9 10" key="1">
    <citation type="submission" date="2019-03" db="EMBL/GenBank/DDBJ databases">
        <title>Genomic Encyclopedia of Type Strains, Phase IV (KMG-IV): sequencing the most valuable type-strain genomes for metagenomic binning, comparative biology and taxonomic classification.</title>
        <authorList>
            <person name="Goeker M."/>
        </authorList>
    </citation>
    <scope>NUCLEOTIDE SEQUENCE [LARGE SCALE GENOMIC DNA]</scope>
    <source>
        <strain evidence="9 10">DSM 2132</strain>
    </source>
</reference>
<evidence type="ECO:0000313" key="10">
    <source>
        <dbReference type="Proteomes" id="UP000295399"/>
    </source>
</evidence>
<dbReference type="InterPro" id="IPR038619">
    <property type="entry name" value="MraZ_sf"/>
</dbReference>
<dbReference type="EMBL" id="SLXO01000009">
    <property type="protein sequence ID" value="TCP32602.1"/>
    <property type="molecule type" value="Genomic_DNA"/>
</dbReference>
<comment type="caution">
    <text evidence="9">The sequence shown here is derived from an EMBL/GenBank/DDBJ whole genome shotgun (WGS) entry which is preliminary data.</text>
</comment>
<dbReference type="InterPro" id="IPR020603">
    <property type="entry name" value="MraZ_dom"/>
</dbReference>
<protein>
    <recommendedName>
        <fullName evidence="1 7">Transcriptional regulator MraZ</fullName>
    </recommendedName>
</protein>
<keyword evidence="2 7" id="KW-0963">Cytoplasm</keyword>
<dbReference type="InterPro" id="IPR037914">
    <property type="entry name" value="SpoVT-AbrB_sf"/>
</dbReference>
<dbReference type="GO" id="GO:0000976">
    <property type="term" value="F:transcription cis-regulatory region binding"/>
    <property type="evidence" value="ECO:0007669"/>
    <property type="project" value="TreeGrafter"/>
</dbReference>
<organism evidence="9 10">
    <name type="scientific">Rhodothalassium salexigens DSM 2132</name>
    <dbReference type="NCBI Taxonomy" id="1188247"/>
    <lineage>
        <taxon>Bacteria</taxon>
        <taxon>Pseudomonadati</taxon>
        <taxon>Pseudomonadota</taxon>
        <taxon>Alphaproteobacteria</taxon>
        <taxon>Rhodothalassiales</taxon>
        <taxon>Rhodothalassiaceae</taxon>
        <taxon>Rhodothalassium</taxon>
    </lineage>
</organism>
<dbReference type="InParanoid" id="A0A4R2PC00"/>
<gene>
    <name evidence="7" type="primary">mraZ</name>
    <name evidence="9" type="ORF">EV659_10995</name>
</gene>
<dbReference type="AlphaFoldDB" id="A0A4R2PC00"/>
<dbReference type="GO" id="GO:0009295">
    <property type="term" value="C:nucleoid"/>
    <property type="evidence" value="ECO:0007669"/>
    <property type="project" value="UniProtKB-SubCell"/>
</dbReference>
<dbReference type="RefSeq" id="WP_165878870.1">
    <property type="nucleotide sequence ID" value="NZ_JACIGF010000009.1"/>
</dbReference>
<name>A0A4R2PC00_RHOSA</name>
<keyword evidence="6 7" id="KW-0804">Transcription</keyword>
<dbReference type="GO" id="GO:2000143">
    <property type="term" value="P:negative regulation of DNA-templated transcription initiation"/>
    <property type="evidence" value="ECO:0007669"/>
    <property type="project" value="TreeGrafter"/>
</dbReference>
<dbReference type="InterPro" id="IPR003444">
    <property type="entry name" value="MraZ"/>
</dbReference>
<feature type="domain" description="SpoVT-AbrB" evidence="8">
    <location>
        <begin position="84"/>
        <end position="127"/>
    </location>
</feature>
<dbReference type="GO" id="GO:0003700">
    <property type="term" value="F:DNA-binding transcription factor activity"/>
    <property type="evidence" value="ECO:0007669"/>
    <property type="project" value="UniProtKB-UniRule"/>
</dbReference>
<dbReference type="SUPFAM" id="SSF89447">
    <property type="entry name" value="AbrB/MazE/MraZ-like"/>
    <property type="match status" value="1"/>
</dbReference>
<comment type="similarity">
    <text evidence="7">Belongs to the MraZ family.</text>
</comment>
<dbReference type="CDD" id="cd16321">
    <property type="entry name" value="MraZ_C"/>
    <property type="match status" value="1"/>
</dbReference>
<evidence type="ECO:0000256" key="3">
    <source>
        <dbReference type="ARBA" id="ARBA00022737"/>
    </source>
</evidence>
<dbReference type="FunCoup" id="A0A4R2PC00">
    <property type="interactions" value="197"/>
</dbReference>
<proteinExistence type="inferred from homology"/>
<evidence type="ECO:0000259" key="8">
    <source>
        <dbReference type="PROSITE" id="PS51740"/>
    </source>
</evidence>
<dbReference type="CDD" id="cd16320">
    <property type="entry name" value="MraZ_N"/>
    <property type="match status" value="1"/>
</dbReference>
<keyword evidence="4 7" id="KW-0805">Transcription regulation</keyword>
<dbReference type="PANTHER" id="PTHR34701">
    <property type="entry name" value="TRANSCRIPTIONAL REGULATOR MRAZ"/>
    <property type="match status" value="1"/>
</dbReference>
<dbReference type="PROSITE" id="PS51740">
    <property type="entry name" value="SPOVT_ABRB"/>
    <property type="match status" value="2"/>
</dbReference>
<evidence type="ECO:0000256" key="1">
    <source>
        <dbReference type="ARBA" id="ARBA00013860"/>
    </source>
</evidence>
<sequence length="156" mass="17461">MNLFWGRHDKRIDKKGRVSVPSDFRAALAEANASSVVVLPEPREPFLRAMAPAEFQDILRQLKQTYGRFDAKRTRASRQLFSRAQEMQFDSEGRIILPKKFLDYADIVDTLSFVGAGDHFQIWNSASLDAEENDDDAMADDVLAALEGLPAEGALS</sequence>
<comment type="subunit">
    <text evidence="7">Forms oligomers.</text>
</comment>
<keyword evidence="3" id="KW-0677">Repeat</keyword>